<dbReference type="SMART" id="SM00306">
    <property type="entry name" value="HintN"/>
    <property type="match status" value="1"/>
</dbReference>
<dbReference type="InterPro" id="IPR050708">
    <property type="entry name" value="T6SS_VgrG/RHS"/>
</dbReference>
<dbReference type="Pfam" id="PF07591">
    <property type="entry name" value="PT-HINT"/>
    <property type="match status" value="1"/>
</dbReference>
<keyword evidence="5" id="KW-1185">Reference proteome</keyword>
<dbReference type="Gene3D" id="2.180.10.10">
    <property type="entry name" value="RHS repeat-associated core"/>
    <property type="match status" value="2"/>
</dbReference>
<feature type="region of interest" description="Disordered" evidence="2">
    <location>
        <begin position="212"/>
        <end position="231"/>
    </location>
</feature>
<dbReference type="InterPro" id="IPR006530">
    <property type="entry name" value="YD"/>
</dbReference>
<accession>A0ABT6W2K7</accession>
<dbReference type="EMBL" id="JAAGKO020000028">
    <property type="protein sequence ID" value="MDI5964914.1"/>
    <property type="molecule type" value="Genomic_DNA"/>
</dbReference>
<dbReference type="NCBIfam" id="TIGR01443">
    <property type="entry name" value="intein_Cterm"/>
    <property type="match status" value="1"/>
</dbReference>
<evidence type="ECO:0000313" key="4">
    <source>
        <dbReference type="EMBL" id="MDI5964914.1"/>
    </source>
</evidence>
<evidence type="ECO:0000313" key="5">
    <source>
        <dbReference type="Proteomes" id="UP001156398"/>
    </source>
</evidence>
<proteinExistence type="predicted"/>
<dbReference type="Pfam" id="PF05593">
    <property type="entry name" value="RHS_repeat"/>
    <property type="match status" value="1"/>
</dbReference>
<dbReference type="CDD" id="cd00081">
    <property type="entry name" value="Hint"/>
    <property type="match status" value="1"/>
</dbReference>
<dbReference type="Gene3D" id="2.170.16.10">
    <property type="entry name" value="Hedgehog/Intein (Hint) domain"/>
    <property type="match status" value="1"/>
</dbReference>
<dbReference type="Pfam" id="PF14424">
    <property type="entry name" value="Toxin-deaminase"/>
    <property type="match status" value="1"/>
</dbReference>
<dbReference type="PROSITE" id="PS50818">
    <property type="entry name" value="INTEIN_C_TER"/>
    <property type="match status" value="1"/>
</dbReference>
<name>A0ABT6W2K7_9ACTN</name>
<evidence type="ECO:0000256" key="2">
    <source>
        <dbReference type="SAM" id="MobiDB-lite"/>
    </source>
</evidence>
<feature type="compositionally biased region" description="Polar residues" evidence="2">
    <location>
        <begin position="212"/>
        <end position="224"/>
    </location>
</feature>
<organism evidence="4 5">
    <name type="scientific">Streptantibioticus silvisoli</name>
    <dbReference type="NCBI Taxonomy" id="2705255"/>
    <lineage>
        <taxon>Bacteria</taxon>
        <taxon>Bacillati</taxon>
        <taxon>Actinomycetota</taxon>
        <taxon>Actinomycetes</taxon>
        <taxon>Kitasatosporales</taxon>
        <taxon>Streptomycetaceae</taxon>
        <taxon>Streptantibioticus</taxon>
    </lineage>
</organism>
<dbReference type="RefSeq" id="WP_282704675.1">
    <property type="nucleotide sequence ID" value="NZ_JAAGKO020000028.1"/>
</dbReference>
<feature type="region of interest" description="Disordered" evidence="2">
    <location>
        <begin position="164"/>
        <end position="183"/>
    </location>
</feature>
<evidence type="ECO:0000256" key="1">
    <source>
        <dbReference type="ARBA" id="ARBA00022737"/>
    </source>
</evidence>
<dbReference type="InterPro" id="IPR030934">
    <property type="entry name" value="Intein_C"/>
</dbReference>
<dbReference type="PANTHER" id="PTHR32305">
    <property type="match status" value="1"/>
</dbReference>
<feature type="region of interest" description="Disordered" evidence="2">
    <location>
        <begin position="1536"/>
        <end position="1582"/>
    </location>
</feature>
<feature type="domain" description="Hint" evidence="3">
    <location>
        <begin position="1992"/>
        <end position="2098"/>
    </location>
</feature>
<dbReference type="PANTHER" id="PTHR32305:SF17">
    <property type="entry name" value="TRNA NUCLEASE WAPA"/>
    <property type="match status" value="1"/>
</dbReference>
<keyword evidence="1" id="KW-0677">Repeat</keyword>
<dbReference type="InterPro" id="IPR031325">
    <property type="entry name" value="RHS_repeat"/>
</dbReference>
<dbReference type="InterPro" id="IPR022385">
    <property type="entry name" value="Rhs_assc_core"/>
</dbReference>
<dbReference type="InterPro" id="IPR032721">
    <property type="entry name" value="Toxin-deaminase"/>
</dbReference>
<dbReference type="NCBIfam" id="TIGR03696">
    <property type="entry name" value="Rhs_assc_core"/>
    <property type="match status" value="1"/>
</dbReference>
<dbReference type="SUPFAM" id="SSF51294">
    <property type="entry name" value="Hedgehog/intein (Hint) domain"/>
    <property type="match status" value="1"/>
</dbReference>
<gene>
    <name evidence="4" type="ORF">POF43_019670</name>
</gene>
<dbReference type="Pfam" id="PF25023">
    <property type="entry name" value="TEN_YD-shell"/>
    <property type="match status" value="1"/>
</dbReference>
<dbReference type="Proteomes" id="UP001156398">
    <property type="component" value="Unassembled WGS sequence"/>
</dbReference>
<dbReference type="InterPro" id="IPR036844">
    <property type="entry name" value="Hint_dom_sf"/>
</dbReference>
<dbReference type="InterPro" id="IPR003587">
    <property type="entry name" value="Hint_dom_N"/>
</dbReference>
<reference evidence="4 5" key="1">
    <citation type="submission" date="2023-05" db="EMBL/GenBank/DDBJ databases">
        <title>Streptantibioticus silvisoli sp. nov., acidotolerant actinomycetes 1 from pine litter.</title>
        <authorList>
            <person name="Swiecimska M."/>
            <person name="Golinska P."/>
            <person name="Sangal V."/>
            <person name="Wachnowicz B."/>
            <person name="Goodfellow M."/>
        </authorList>
    </citation>
    <scope>NUCLEOTIDE SEQUENCE [LARGE SCALE GENOMIC DNA]</scope>
    <source>
        <strain evidence="4 5">SL54</strain>
    </source>
</reference>
<dbReference type="NCBIfam" id="TIGR01643">
    <property type="entry name" value="YD_repeat_2x"/>
    <property type="match status" value="1"/>
</dbReference>
<protein>
    <submittedName>
        <fullName evidence="4">RHS repeat-associated core domain-containing protein</fullName>
    </submittedName>
</protein>
<feature type="compositionally biased region" description="Low complexity" evidence="2">
    <location>
        <begin position="1561"/>
        <end position="1582"/>
    </location>
</feature>
<feature type="region of interest" description="Disordered" evidence="2">
    <location>
        <begin position="731"/>
        <end position="751"/>
    </location>
</feature>
<sequence length="2263" mass="236954">MSAGPGAKAVKAGSLPVSLTPVAAAATVQPHGMVPQAVPAAPATARVQVASRTTSSRLGVRGVVLSLSRTDTATGARSADLALDYRAFADVYGAGWGSRLKLYALPACALTTPKAAACRKQTPLPTTNSSVSGRASALVTLPAASAVGPTVILAQADASGDGGTFTGASQLTPDGQWSGGSGSGSFSWSYPIQVPTVPGGLQPTVDLSYDSQSVDGRTSATSPQAGWAGDGWSDTQSFVERDFVPCSQDSTDANNTPKTGDLCWSDAADSITLSLNGSSTTLVQGSNGTWHPQNDNGETVQVETDTVNGDNDNEYWVVTAGGTSYYFGLNRLPGWATGDATTNSVATVPVYGNDVNDPCHASTFAASSCQQAYRWNLDYVVDSHQDAISYWYQQAANYYGADNGTTPVKYTRDTWLDHVDYGQRAGHVYDTTEPAAAVVNYTVADRCDPDAPADCATATLETSPASDFPDVPYDQNCGSTGSCDNHGPSFWTTKELTRIATTVLVGTAQKPVDSWDLTYSFPPTNDATPKSLWLAQIKHTGLAGGSASTNPVTFTPRMLANRVSSLAGYQPITRGRLYRITTETGSVIQVDYADSQAAYGSSPAIPECDNRAGTSVVLPPGEDSNTWLCYPAYWTPPGKADPIEDWFNKYVVTGVTQSDPTGGSRGTETDYSYAGGGAWHFDDSPGTQAKYRTWDQWRGFAGVDTRTGISGDPVTLNKALFFRGMDGDKTKTGTRSVSLNDHEGDDPQTDNDALAGEVYETLSYDGDGGALLADTVTDPWLGPVTATQDRSAVGLDPLTARQVNTARVTTTTTKQDGTKRTSVTTTTYDSATGLPTQVDDKTDTDELCSRSQYAQDASGAKLPDPVRVTTVSVACGATPVYPKDLVSDERVFYDGSTTFAAAPTSGNVTEVDKAGSVATDGTPTWVTAQKQTYDEYGRPLTSTDGDNHTTTTAYVPATGAAPTEVDVVEPELLGQTAGFTTRTSYDPTRGEATKTVDAAGYTTTSAYDPLGRLTAVWDPGFSQTANPNQPNTRYSYDLSKNGPSTVTTQVLNDDGTYRTQIQLFDALLRSRETQTGTEDGGRTVTDTVYDSHGWVQKTDDAYYTTGAPSNILVQGADNQVPSSNGTVYDGAGRPTDQIAYHDATQTWDTKTAYPGSDETIVTPPSGSAKTATWVDARGHTTELQTFNPNSLTPDTVTYGYDASGNQVGQTDQATAGIPSHTWTSTYNLLGQQTSSTDPDTGTTTTTYDNDGLVLSTTDARGQQVSYTYDAMSRKTGTYNTTTQKVKTAANRVASWTYDTLAKGEPTSSTSYYNGSPYTTAVSGYDTHDWPQGSYTTIPASEGALAGTYGTGLSYTYTGLVNSSTDGAAGNLPSETVNYGYTEYGQQNSAKGSWDYVDGIAYDEFGNPQSLTYGPSTNFVRQTLGHDEQTQRLTDSRVAAGTGQVIDDTGYGYANGQVSAGSGLITSITDQQNPGGTGAATDTQCFAYDYLQRLSSAWTATDACAATPAAGDSATVGGPNPYWQSWTYDQQGNRLTQTDHDTTGATAKDVTTTSIPVGGSGNTATGTAAGSPAHGMASSSSANAAGPIAGSSITYGYDADGNTLSRTSQASTDTLTYDVQGNLSSLATTGSSTGTTNYKYDASGSLLIRQDDQSTTLYVGDEEVTLAKGSTSPTAVRHITAAGMAVAVRDGSGTVDYTIPNQQNTTLIEINASDTTQVDRRSYTPFGQQRTAAGTGWLGTTGFVGGQQDDTTGLTNLGAREYDPATGRFLTPDPLIDAGDPQQWNAYAYADNSPVAKSDPTGQMCAGGVSSPGCLPNGNGADVHQGDPGGSGIDTGSPTYQKPSVETTAAIDKAAQEEAAAEAVAEAHQAAAAHAAANAARAEQEGLGHRILSLVGDLIGVNDAVSCFTKGDVMGCISTALNFVPWGKVFKAVKVGVEAFKVWHAIEDAEEVLKGAEDLEKAADAGEDAARAEADAAQADAAADDTSGCAAAAHSFVGGTPVALAGGGTKPIQNLHAGDTVLATDPATGTTEPEKIVRLITTTTDHDFTQLTLATTGHGAHAPPATLTTTKHHPFWNATLHRWTNANQLTPGTRLREPNGTTATVKTVRNYHAVAVTYDLTVAALHTYYVVAGTTPVLVHNCDLPEIAANHRASANGGLGVKANKNIAVARVRIDGSDEVMTATSGKHANPGETGMPATRQFDPGTRPYDSETHIFETVAQRLSPESQGTIDLYSERPVCDSCEGLINQFSQVFPGIQIDITTG</sequence>
<feature type="compositionally biased region" description="Low complexity" evidence="2">
    <location>
        <begin position="1542"/>
        <end position="1552"/>
    </location>
</feature>
<comment type="caution">
    <text evidence="4">The sequence shown here is derived from an EMBL/GenBank/DDBJ whole genome shotgun (WGS) entry which is preliminary data.</text>
</comment>
<dbReference type="InterPro" id="IPR056823">
    <property type="entry name" value="TEN-like_YD-shell"/>
</dbReference>
<evidence type="ECO:0000259" key="3">
    <source>
        <dbReference type="SMART" id="SM00306"/>
    </source>
</evidence>